<proteinExistence type="predicted"/>
<protein>
    <submittedName>
        <fullName evidence="2">PHP N-terminal domain protein</fullName>
    </submittedName>
</protein>
<sequence>MNDKFINGSQWVRFDCHLHTDSDNEFKYNEDKNYYISSYVNKLKEKNISVGVITNHNKFNLEEFKAIKKTANKKDIFVMPGVELSVNDGANGIHTLIVFDEKEWLEDGNNYIQQFIDESFVTQNPNNYQNENGRSNDNLITTIKKLNDYHRGYFIILAHVEDKSGFFNALEGGRVTEFGKNKLFRDSVIGFQKVRTRDNIIKWNKWLDNNLPAFVEGSDPKKIEEIGKGKKSYIKIGDYNFEAVKFALQDNKYRVSKETQNRENSFIKSIAFDGGKLNGQIIELSSSMNNLVGVRGSGKSSIIEAVRYGLDLPFGSNSVDIDYKNNLVKELLGSAGKISIKAIDKDDREYLIERVYGHSLEIKKDGELKNVGILSILNKPLYFGQKDLSSYKSGFEGDLINKLIGDKTKDIQVSIDVKKQEVKSLLENIKKYDNLDDKKEEITRKIAELNLKIDEFKKHKIEEKLQKQIEFNKDKTSLQSIKKRLKEFRSDVDEFLSQYEKENFFEKMKNYESKENQDTFDEIYKIVDETEKSFIDITAGLHKLINSFKNINGIENDFNTKAKELEVEFLEIQREISIPNLRADDFMTYTKSLHTQKMMLAELEKSGAIKKDMNSKLVKLLSELNDLYREEFKIIEVEINKINSTQKFIKLKSEFKGDKSSFEQYLKNIFGGSGLGKADYEKLCTYVDCSEVYNDFENISFGGNKLLVFRERFMNSLSSLLTFKVPNKIEIFYNGKELTKHSLGQRSSALIIFILTQQDNDIIVIDQPEDDLDNQTIYNEVIKELVKLKNKTQFIFATHNANIPVLGDCEQIVVCDYDENKINTELGSIDNHDIQEKIINIMEGGEEAFDKRREIYNLWKH</sequence>
<reference evidence="2" key="1">
    <citation type="submission" date="2020-01" db="EMBL/GenBank/DDBJ databases">
        <authorList>
            <person name="Meier V. D."/>
            <person name="Meier V D."/>
        </authorList>
    </citation>
    <scope>NUCLEOTIDE SEQUENCE</scope>
    <source>
        <strain evidence="2">HLG_WM_MAG_12</strain>
    </source>
</reference>
<dbReference type="PANTHER" id="PTHR32182">
    <property type="entry name" value="DNA REPLICATION AND REPAIR PROTEIN RECF"/>
    <property type="match status" value="1"/>
</dbReference>
<evidence type="ECO:0000256" key="1">
    <source>
        <dbReference type="SAM" id="Coils"/>
    </source>
</evidence>
<dbReference type="GO" id="GO:0006302">
    <property type="term" value="P:double-strand break repair"/>
    <property type="evidence" value="ECO:0007669"/>
    <property type="project" value="TreeGrafter"/>
</dbReference>
<dbReference type="EMBL" id="CACVAW010000010">
    <property type="protein sequence ID" value="CAA6803294.1"/>
    <property type="molecule type" value="Genomic_DNA"/>
</dbReference>
<dbReference type="InterPro" id="IPR016195">
    <property type="entry name" value="Pol/histidinol_Pase-like"/>
</dbReference>
<organism evidence="2">
    <name type="scientific">uncultured Campylobacterales bacterium</name>
    <dbReference type="NCBI Taxonomy" id="352960"/>
    <lineage>
        <taxon>Bacteria</taxon>
        <taxon>Pseudomonadati</taxon>
        <taxon>Campylobacterota</taxon>
        <taxon>Epsilonproteobacteria</taxon>
        <taxon>Campylobacterales</taxon>
        <taxon>environmental samples</taxon>
    </lineage>
</organism>
<dbReference type="GO" id="GO:0000731">
    <property type="term" value="P:DNA synthesis involved in DNA repair"/>
    <property type="evidence" value="ECO:0007669"/>
    <property type="project" value="TreeGrafter"/>
</dbReference>
<dbReference type="AlphaFoldDB" id="A0A6S6SE86"/>
<accession>A0A6S6SE86</accession>
<dbReference type="Gene3D" id="3.40.50.300">
    <property type="entry name" value="P-loop containing nucleotide triphosphate hydrolases"/>
    <property type="match status" value="2"/>
</dbReference>
<keyword evidence="1" id="KW-0175">Coiled coil</keyword>
<dbReference type="SUPFAM" id="SSF89550">
    <property type="entry name" value="PHP domain-like"/>
    <property type="match status" value="1"/>
</dbReference>
<dbReference type="Gene3D" id="3.20.20.140">
    <property type="entry name" value="Metal-dependent hydrolases"/>
    <property type="match status" value="1"/>
</dbReference>
<dbReference type="InterPro" id="IPR054787">
    <property type="entry name" value="TrlF_ATPase"/>
</dbReference>
<gene>
    <name evidence="2" type="ORF">HELGO_WM2646</name>
</gene>
<dbReference type="PANTHER" id="PTHR32182:SF22">
    <property type="entry name" value="ATP-DEPENDENT ENDONUCLEASE, OLD FAMILY-RELATED"/>
    <property type="match status" value="1"/>
</dbReference>
<feature type="coiled-coil region" evidence="1">
    <location>
        <begin position="415"/>
        <end position="498"/>
    </location>
</feature>
<dbReference type="InterPro" id="IPR027417">
    <property type="entry name" value="P-loop_NTPase"/>
</dbReference>
<evidence type="ECO:0000313" key="2">
    <source>
        <dbReference type="EMBL" id="CAA6803294.1"/>
    </source>
</evidence>
<dbReference type="SUPFAM" id="SSF52540">
    <property type="entry name" value="P-loop containing nucleoside triphosphate hydrolases"/>
    <property type="match status" value="2"/>
</dbReference>
<dbReference type="NCBIfam" id="NF045780">
    <property type="entry name" value="TrlF_fam_ATP"/>
    <property type="match status" value="1"/>
</dbReference>
<name>A0A6S6SE86_9BACT</name>